<dbReference type="SUPFAM" id="SSF81301">
    <property type="entry name" value="Nucleotidyltransferase"/>
    <property type="match status" value="1"/>
</dbReference>
<dbReference type="InterPro" id="IPR002008">
    <property type="entry name" value="DNA_pol_X_beta-like"/>
</dbReference>
<dbReference type="InterPro" id="IPR002054">
    <property type="entry name" value="DNA-dir_DNA_pol_X"/>
</dbReference>
<comment type="function">
    <text evidence="8">DNA polymerase that functions in several pathways of DNA repair. Involved in base excision repair (BER) responsible for repair of lesions that give rise to abasic (AP) sites in DNA. Also contributes to DNA double-strand break repair by non-homologous end joining and homologous recombination. Has both template-dependent and template-independent (terminal transferase) DNA polymerase activities. Has also a 5'-deoxyribose-5-phosphate lyase (dRP lyase) activity.</text>
</comment>
<evidence type="ECO:0000259" key="10">
    <source>
        <dbReference type="PROSITE" id="PS50172"/>
    </source>
</evidence>
<protein>
    <recommendedName>
        <fullName evidence="8">DNA polymerase</fullName>
        <ecNumber evidence="8">2.7.7.7</ecNumber>
    </recommendedName>
</protein>
<dbReference type="OrthoDB" id="205514at2759"/>
<evidence type="ECO:0000256" key="9">
    <source>
        <dbReference type="SAM" id="MobiDB-lite"/>
    </source>
</evidence>
<keyword evidence="5 8" id="KW-0239">DNA-directed DNA polymerase</keyword>
<comment type="similarity">
    <text evidence="1 8">Belongs to the DNA polymerase type-X family.</text>
</comment>
<dbReference type="RefSeq" id="XP_033459262.1">
    <property type="nucleotide sequence ID" value="XM_033604999.1"/>
</dbReference>
<dbReference type="InterPro" id="IPR019843">
    <property type="entry name" value="DNA_pol-X_BS"/>
</dbReference>
<dbReference type="FunFam" id="1.10.150.110:FF:000005">
    <property type="entry name" value="DNA polymerase POL4"/>
    <property type="match status" value="1"/>
</dbReference>
<feature type="compositionally biased region" description="Polar residues" evidence="9">
    <location>
        <begin position="197"/>
        <end position="224"/>
    </location>
</feature>
<evidence type="ECO:0000256" key="2">
    <source>
        <dbReference type="ARBA" id="ARBA00022679"/>
    </source>
</evidence>
<evidence type="ECO:0000313" key="12">
    <source>
        <dbReference type="RefSeq" id="XP_033459262.1"/>
    </source>
</evidence>
<comment type="catalytic activity">
    <reaction evidence="7 8">
        <text>DNA(n) + a 2'-deoxyribonucleoside 5'-triphosphate = DNA(n+1) + diphosphate</text>
        <dbReference type="Rhea" id="RHEA:22508"/>
        <dbReference type="Rhea" id="RHEA-COMP:17339"/>
        <dbReference type="Rhea" id="RHEA-COMP:17340"/>
        <dbReference type="ChEBI" id="CHEBI:33019"/>
        <dbReference type="ChEBI" id="CHEBI:61560"/>
        <dbReference type="ChEBI" id="CHEBI:173112"/>
        <dbReference type="EC" id="2.7.7.7"/>
    </reaction>
</comment>
<evidence type="ECO:0000256" key="8">
    <source>
        <dbReference type="RuleBase" id="RU366014"/>
    </source>
</evidence>
<dbReference type="Gene3D" id="1.10.150.110">
    <property type="entry name" value="DNA polymerase beta, N-terminal domain-like"/>
    <property type="match status" value="1"/>
</dbReference>
<dbReference type="Gene3D" id="1.10.150.20">
    <property type="entry name" value="5' to 3' exonuclease, C-terminal subdomain"/>
    <property type="match status" value="1"/>
</dbReference>
<dbReference type="SUPFAM" id="SSF81585">
    <property type="entry name" value="PsbU/PolX domain-like"/>
    <property type="match status" value="1"/>
</dbReference>
<dbReference type="GO" id="GO:0003677">
    <property type="term" value="F:DNA binding"/>
    <property type="evidence" value="ECO:0007669"/>
    <property type="project" value="UniProtKB-UniRule"/>
</dbReference>
<dbReference type="Pfam" id="PF10391">
    <property type="entry name" value="DNA_pol_lambd_f"/>
    <property type="match status" value="1"/>
</dbReference>
<dbReference type="Pfam" id="PF14791">
    <property type="entry name" value="DNA_pol_B_thumb"/>
    <property type="match status" value="1"/>
</dbReference>
<name>A0A6J3M2H9_9PEZI</name>
<keyword evidence="2 8" id="KW-0808">Transferase</keyword>
<dbReference type="GO" id="GO:0046872">
    <property type="term" value="F:metal ion binding"/>
    <property type="evidence" value="ECO:0007669"/>
    <property type="project" value="UniProtKB-UniRule"/>
</dbReference>
<feature type="region of interest" description="Disordered" evidence="9">
    <location>
        <begin position="197"/>
        <end position="229"/>
    </location>
</feature>
<feature type="compositionally biased region" description="Polar residues" evidence="9">
    <location>
        <begin position="113"/>
        <end position="127"/>
    </location>
</feature>
<dbReference type="PANTHER" id="PTHR11276">
    <property type="entry name" value="DNA POLYMERASE TYPE-X FAMILY MEMBER"/>
    <property type="match status" value="1"/>
</dbReference>
<keyword evidence="4 8" id="KW-0227">DNA damage</keyword>
<dbReference type="InterPro" id="IPR037160">
    <property type="entry name" value="DNA_Pol_thumb_sf"/>
</dbReference>
<keyword evidence="8" id="KW-0539">Nucleus</keyword>
<dbReference type="SMART" id="SM00483">
    <property type="entry name" value="POLXc"/>
    <property type="match status" value="1"/>
</dbReference>
<dbReference type="PRINTS" id="PR00869">
    <property type="entry name" value="DNAPOLX"/>
</dbReference>
<dbReference type="InterPro" id="IPR010996">
    <property type="entry name" value="HHH_MUS81"/>
</dbReference>
<dbReference type="CDD" id="cd00141">
    <property type="entry name" value="NT_POLXc"/>
    <property type="match status" value="1"/>
</dbReference>
<gene>
    <name evidence="12" type="ORF">K489DRAFT_380973</name>
</gene>
<dbReference type="Pfam" id="PF14792">
    <property type="entry name" value="DNA_pol_B_palm"/>
    <property type="match status" value="1"/>
</dbReference>
<keyword evidence="6 8" id="KW-0234">DNA repair</keyword>
<feature type="region of interest" description="Disordered" evidence="9">
    <location>
        <begin position="79"/>
        <end position="134"/>
    </location>
</feature>
<proteinExistence type="inferred from homology"/>
<dbReference type="InterPro" id="IPR029398">
    <property type="entry name" value="PolB_thumb"/>
</dbReference>
<dbReference type="InterPro" id="IPR027421">
    <property type="entry name" value="DNA_pol_lamdba_lyase_dom_sf"/>
</dbReference>
<dbReference type="PANTHER" id="PTHR11276:SF29">
    <property type="entry name" value="DNA POLYMERASE TYPE-X FAMILY PROTEIN POL4"/>
    <property type="match status" value="1"/>
</dbReference>
<dbReference type="GO" id="GO:0006303">
    <property type="term" value="P:double-strand break repair via nonhomologous end joining"/>
    <property type="evidence" value="ECO:0007669"/>
    <property type="project" value="TreeGrafter"/>
</dbReference>
<keyword evidence="11" id="KW-1185">Reference proteome</keyword>
<reference evidence="12" key="1">
    <citation type="submission" date="2020-01" db="EMBL/GenBank/DDBJ databases">
        <authorList>
            <consortium name="DOE Joint Genome Institute"/>
            <person name="Haridas S."/>
            <person name="Albert R."/>
            <person name="Binder M."/>
            <person name="Bloem J."/>
            <person name="Labutti K."/>
            <person name="Salamov A."/>
            <person name="Andreopoulos B."/>
            <person name="Baker S.E."/>
            <person name="Barry K."/>
            <person name="Bills G."/>
            <person name="Bluhm B.H."/>
            <person name="Cannon C."/>
            <person name="Castanera R."/>
            <person name="Culley D.E."/>
            <person name="Daum C."/>
            <person name="Ezra D."/>
            <person name="Gonzalez J.B."/>
            <person name="Henrissat B."/>
            <person name="Kuo A."/>
            <person name="Liang C."/>
            <person name="Lipzen A."/>
            <person name="Lutzoni F."/>
            <person name="Magnuson J."/>
            <person name="Mondo S."/>
            <person name="Nolan M."/>
            <person name="Ohm R."/>
            <person name="Pangilinan J."/>
            <person name="Park H.-J."/>
            <person name="Ramirez L."/>
            <person name="Alfaro M."/>
            <person name="Sun H."/>
            <person name="Tritt A."/>
            <person name="Yoshinaga Y."/>
            <person name="Zwiers L.-H."/>
            <person name="Turgeon B.G."/>
            <person name="Goodwin S.B."/>
            <person name="Spatafora J.W."/>
            <person name="Crous P.W."/>
            <person name="Grigoriev I.V."/>
        </authorList>
    </citation>
    <scope>NUCLEOTIDE SEQUENCE</scope>
    <source>
        <strain evidence="12">CBS 342.82</strain>
    </source>
</reference>
<dbReference type="GeneID" id="54362799"/>
<dbReference type="InterPro" id="IPR001357">
    <property type="entry name" value="BRCT_dom"/>
</dbReference>
<dbReference type="Pfam" id="PF14716">
    <property type="entry name" value="HHH_8"/>
    <property type="match status" value="1"/>
</dbReference>
<reference evidence="12" key="2">
    <citation type="submission" date="2020-04" db="EMBL/GenBank/DDBJ databases">
        <authorList>
            <consortium name="NCBI Genome Project"/>
        </authorList>
    </citation>
    <scope>NUCLEOTIDE SEQUENCE</scope>
    <source>
        <strain evidence="12">CBS 342.82</strain>
    </source>
</reference>
<comment type="subcellular location">
    <subcellularLocation>
        <location evidence="8">Nucleus</location>
    </subcellularLocation>
</comment>
<dbReference type="EC" id="2.7.7.7" evidence="8"/>
<dbReference type="FunFam" id="3.30.210.10:FF:000005">
    <property type="entry name" value="DNA polymerase IV"/>
    <property type="match status" value="1"/>
</dbReference>
<evidence type="ECO:0000256" key="3">
    <source>
        <dbReference type="ARBA" id="ARBA00022695"/>
    </source>
</evidence>
<dbReference type="InterPro" id="IPR022312">
    <property type="entry name" value="DNA_pol_X"/>
</dbReference>
<organism evidence="12">
    <name type="scientific">Dissoconium aciculare CBS 342.82</name>
    <dbReference type="NCBI Taxonomy" id="1314786"/>
    <lineage>
        <taxon>Eukaryota</taxon>
        <taxon>Fungi</taxon>
        <taxon>Dikarya</taxon>
        <taxon>Ascomycota</taxon>
        <taxon>Pezizomycotina</taxon>
        <taxon>Dothideomycetes</taxon>
        <taxon>Dothideomycetidae</taxon>
        <taxon>Mycosphaerellales</taxon>
        <taxon>Dissoconiaceae</taxon>
        <taxon>Dissoconium</taxon>
    </lineage>
</organism>
<dbReference type="PROSITE" id="PS00522">
    <property type="entry name" value="DNA_POLYMERASE_X"/>
    <property type="match status" value="1"/>
</dbReference>
<dbReference type="InterPro" id="IPR028207">
    <property type="entry name" value="DNA_pol_B_palm_palm"/>
</dbReference>
<feature type="domain" description="BRCT" evidence="10">
    <location>
        <begin position="163"/>
        <end position="188"/>
    </location>
</feature>
<dbReference type="Gene3D" id="3.30.210.10">
    <property type="entry name" value="DNA polymerase, thumb domain"/>
    <property type="match status" value="1"/>
</dbReference>
<dbReference type="GO" id="GO:0005634">
    <property type="term" value="C:nucleus"/>
    <property type="evidence" value="ECO:0007669"/>
    <property type="project" value="UniProtKB-SubCell"/>
</dbReference>
<evidence type="ECO:0000256" key="7">
    <source>
        <dbReference type="ARBA" id="ARBA00049244"/>
    </source>
</evidence>
<dbReference type="GO" id="GO:0003887">
    <property type="term" value="F:DNA-directed DNA polymerase activity"/>
    <property type="evidence" value="ECO:0007669"/>
    <property type="project" value="UniProtKB-UniRule"/>
</dbReference>
<dbReference type="PRINTS" id="PR00870">
    <property type="entry name" value="DNAPOLXBETA"/>
</dbReference>
<evidence type="ECO:0000256" key="5">
    <source>
        <dbReference type="ARBA" id="ARBA00022932"/>
    </source>
</evidence>
<feature type="compositionally biased region" description="Polar residues" evidence="9">
    <location>
        <begin position="82"/>
        <end position="103"/>
    </location>
</feature>
<dbReference type="Proteomes" id="UP000504637">
    <property type="component" value="Unplaced"/>
</dbReference>
<dbReference type="PROSITE" id="PS50172">
    <property type="entry name" value="BRCT"/>
    <property type="match status" value="1"/>
</dbReference>
<dbReference type="SUPFAM" id="SSF47802">
    <property type="entry name" value="DNA polymerase beta, N-terminal domain-like"/>
    <property type="match status" value="1"/>
</dbReference>
<evidence type="ECO:0000313" key="11">
    <source>
        <dbReference type="Proteomes" id="UP000504637"/>
    </source>
</evidence>
<evidence type="ECO:0000256" key="4">
    <source>
        <dbReference type="ARBA" id="ARBA00022763"/>
    </source>
</evidence>
<dbReference type="AlphaFoldDB" id="A0A6J3M2H9"/>
<dbReference type="InterPro" id="IPR018944">
    <property type="entry name" value="DNA_pol_lambd_fingers_domain"/>
</dbReference>
<dbReference type="Gene3D" id="3.30.460.10">
    <property type="entry name" value="Beta Polymerase, domain 2"/>
    <property type="match status" value="1"/>
</dbReference>
<evidence type="ECO:0000256" key="6">
    <source>
        <dbReference type="ARBA" id="ARBA00023204"/>
    </source>
</evidence>
<evidence type="ECO:0000256" key="1">
    <source>
        <dbReference type="ARBA" id="ARBA00008323"/>
    </source>
</evidence>
<keyword evidence="3 8" id="KW-0548">Nucleotidyltransferase</keyword>
<dbReference type="InterPro" id="IPR043519">
    <property type="entry name" value="NT_sf"/>
</dbReference>
<reference evidence="12" key="3">
    <citation type="submission" date="2025-08" db="UniProtKB">
        <authorList>
            <consortium name="RefSeq"/>
        </authorList>
    </citation>
    <scope>IDENTIFICATION</scope>
    <source>
        <strain evidence="12">CBS 342.82</strain>
    </source>
</reference>
<sequence>MTSVYTPTLREGFSSCPAIYVSATHRSTEELHNLENELVQAGANLTYDIHEAHIVLSKVTKRARILFDLRANGLLPLPDVVSTENKPSEGSNASWLSSENAPTQGLKRKRQVPLSSQPTTNTIVINDSDTESDNEHEHDIAVEASGAKPMIRDDRKVESHRLVQIVRAEWFDDSLRAGCLLPIDSYITLAVTCASKPISNTPTRGSPQHKTTSSAVISSTQAVRSSVERGKQILQRATVDAPSSSSQYDRSVRSRYARVAAKVEPTSWKTGHGNGSQYAHLLQQSTTEHDTGHSTELPPPPDWVREGIIYSCLRSTPADCINLQFVKLLKEIQEARLLINDEVGVRAYATAVAAIAAYPYKISGPREILAIPGCDVKIANLFVEWSNTGQIKAVEDLAKDPDLKILKSFHQIWGVGSLTAREFLYDKGWRDLDDIVEFGWSSLTRVQQIGVKFYEEFLDLIPRREVESIAARIHRHAVKVRDSGIQSMIVGGYRRGKESCGDVDVLISHPDETQTLNLINDIVLSLEDEGWITHTLLLSLVSTNRGQQTLPFRGIRSGHGFDTLDKALVVWQDPKWPEKASELQTNPSVKNPNIHRRVDIIVAPWRTVGCAVVGWSGGTTFERDLRRYARHEKGWKFDSSGVRHRGNGEFIDLERYFSEQQRANTMEEAERNFFDGMGIPYRAPTERNTG</sequence>
<accession>A0A6J3M2H9</accession>